<dbReference type="CDD" id="cd02947">
    <property type="entry name" value="TRX_family"/>
    <property type="match status" value="1"/>
</dbReference>
<sequence>MAQVITSQEFDSKVLQARGPVLVDFFATWCGPCKMLAPVLDEVANEVAGKAAVYKVDIDQSLDIAQRYGIMSVPTLMVFEGGQVKRTAMGAQPKANVLALLD</sequence>
<feature type="active site" description="Nucleophile" evidence="8">
    <location>
        <position position="33"/>
    </location>
</feature>
<dbReference type="PIRSF" id="PIRSF000077">
    <property type="entry name" value="Thioredoxin"/>
    <property type="match status" value="1"/>
</dbReference>
<feature type="domain" description="Thioredoxin" evidence="10">
    <location>
        <begin position="1"/>
        <end position="102"/>
    </location>
</feature>
<feature type="site" description="Contributes to redox potential value" evidence="8">
    <location>
        <position position="31"/>
    </location>
</feature>
<dbReference type="RefSeq" id="WP_114615453.1">
    <property type="nucleotide sequence ID" value="NZ_PPTO01000006.1"/>
</dbReference>
<dbReference type="PROSITE" id="PS00194">
    <property type="entry name" value="THIOREDOXIN_1"/>
    <property type="match status" value="1"/>
</dbReference>
<comment type="caution">
    <text evidence="11">The sequence shown here is derived from an EMBL/GenBank/DDBJ whole genome shotgun (WGS) entry which is preliminary data.</text>
</comment>
<feature type="site" description="Deprotonates C-terminal active site Cys" evidence="8">
    <location>
        <position position="24"/>
    </location>
</feature>
<dbReference type="InterPro" id="IPR005746">
    <property type="entry name" value="Thioredoxin"/>
</dbReference>
<dbReference type="GO" id="GO:0045454">
    <property type="term" value="P:cell redox homeostasis"/>
    <property type="evidence" value="ECO:0007669"/>
    <property type="project" value="TreeGrafter"/>
</dbReference>
<feature type="disulfide bond" description="Redox-active" evidence="9">
    <location>
        <begin position="30"/>
        <end position="33"/>
    </location>
</feature>
<evidence type="ECO:0000256" key="4">
    <source>
        <dbReference type="ARBA" id="ARBA00023157"/>
    </source>
</evidence>
<keyword evidence="2" id="KW-0813">Transport</keyword>
<dbReference type="Gene3D" id="3.40.30.10">
    <property type="entry name" value="Glutaredoxin"/>
    <property type="match status" value="1"/>
</dbReference>
<keyword evidence="4 9" id="KW-1015">Disulfide bond</keyword>
<evidence type="ECO:0000313" key="11">
    <source>
        <dbReference type="EMBL" id="RDB59060.1"/>
    </source>
</evidence>
<dbReference type="PANTHER" id="PTHR45663:SF11">
    <property type="entry name" value="GEO12009P1"/>
    <property type="match status" value="1"/>
</dbReference>
<gene>
    <name evidence="11" type="primary">trxA</name>
    <name evidence="11" type="ORF">C1881_05145</name>
</gene>
<accession>A0A369LI96</accession>
<evidence type="ECO:0000256" key="9">
    <source>
        <dbReference type="PIRSR" id="PIRSR000077-4"/>
    </source>
</evidence>
<dbReference type="NCBIfam" id="TIGR01068">
    <property type="entry name" value="thioredoxin"/>
    <property type="match status" value="1"/>
</dbReference>
<dbReference type="EMBL" id="PPTO01000006">
    <property type="protein sequence ID" value="RDB59060.1"/>
    <property type="molecule type" value="Genomic_DNA"/>
</dbReference>
<evidence type="ECO:0000256" key="5">
    <source>
        <dbReference type="ARBA" id="ARBA00023284"/>
    </source>
</evidence>
<dbReference type="InterPro" id="IPR017937">
    <property type="entry name" value="Thioredoxin_CS"/>
</dbReference>
<name>A0A369LI96_9ACTN</name>
<dbReference type="PRINTS" id="PR00421">
    <property type="entry name" value="THIOREDOXIN"/>
</dbReference>
<evidence type="ECO:0000256" key="7">
    <source>
        <dbReference type="PIRNR" id="PIRNR000077"/>
    </source>
</evidence>
<keyword evidence="3" id="KW-0249">Electron transport</keyword>
<evidence type="ECO:0000256" key="2">
    <source>
        <dbReference type="ARBA" id="ARBA00022448"/>
    </source>
</evidence>
<keyword evidence="5 9" id="KW-0676">Redox-active center</keyword>
<dbReference type="InterPro" id="IPR036249">
    <property type="entry name" value="Thioredoxin-like_sf"/>
</dbReference>
<reference evidence="11 12" key="1">
    <citation type="journal article" date="2018" name="Elife">
        <title>Discovery and characterization of a prevalent human gut bacterial enzyme sufficient for the inactivation of a family of plant toxins.</title>
        <authorList>
            <person name="Koppel N."/>
            <person name="Bisanz J.E."/>
            <person name="Pandelia M.E."/>
            <person name="Turnbaugh P.J."/>
            <person name="Balskus E.P."/>
        </authorList>
    </citation>
    <scope>NUCLEOTIDE SEQUENCE [LARGE SCALE GENOMIC DNA]</scope>
    <source>
        <strain evidence="11 12">OB21 GAM31</strain>
    </source>
</reference>
<evidence type="ECO:0000256" key="6">
    <source>
        <dbReference type="NCBIfam" id="TIGR01068"/>
    </source>
</evidence>
<organism evidence="11 12">
    <name type="scientific">Slackia isoflavoniconvertens</name>
    <dbReference type="NCBI Taxonomy" id="572010"/>
    <lineage>
        <taxon>Bacteria</taxon>
        <taxon>Bacillati</taxon>
        <taxon>Actinomycetota</taxon>
        <taxon>Coriobacteriia</taxon>
        <taxon>Eggerthellales</taxon>
        <taxon>Eggerthellaceae</taxon>
        <taxon>Slackia</taxon>
    </lineage>
</organism>
<dbReference type="InterPro" id="IPR013766">
    <property type="entry name" value="Thioredoxin_domain"/>
</dbReference>
<dbReference type="SUPFAM" id="SSF52833">
    <property type="entry name" value="Thioredoxin-like"/>
    <property type="match status" value="1"/>
</dbReference>
<evidence type="ECO:0000256" key="1">
    <source>
        <dbReference type="ARBA" id="ARBA00008987"/>
    </source>
</evidence>
<dbReference type="FunFam" id="3.40.30.10:FF:000001">
    <property type="entry name" value="Thioredoxin"/>
    <property type="match status" value="1"/>
</dbReference>
<evidence type="ECO:0000256" key="3">
    <source>
        <dbReference type="ARBA" id="ARBA00022982"/>
    </source>
</evidence>
<comment type="similarity">
    <text evidence="1 7">Belongs to the thioredoxin family.</text>
</comment>
<evidence type="ECO:0000313" key="12">
    <source>
        <dbReference type="Proteomes" id="UP000253975"/>
    </source>
</evidence>
<dbReference type="AlphaFoldDB" id="A0A369LI96"/>
<evidence type="ECO:0000256" key="8">
    <source>
        <dbReference type="PIRSR" id="PIRSR000077-1"/>
    </source>
</evidence>
<feature type="active site" description="Nucleophile" evidence="8">
    <location>
        <position position="30"/>
    </location>
</feature>
<dbReference type="GO" id="GO:0005829">
    <property type="term" value="C:cytosol"/>
    <property type="evidence" value="ECO:0007669"/>
    <property type="project" value="TreeGrafter"/>
</dbReference>
<dbReference type="GO" id="GO:0015035">
    <property type="term" value="F:protein-disulfide reductase activity"/>
    <property type="evidence" value="ECO:0007669"/>
    <property type="project" value="UniProtKB-UniRule"/>
</dbReference>
<dbReference type="Pfam" id="PF00085">
    <property type="entry name" value="Thioredoxin"/>
    <property type="match status" value="1"/>
</dbReference>
<protein>
    <recommendedName>
        <fullName evidence="6 7">Thioredoxin</fullName>
    </recommendedName>
</protein>
<proteinExistence type="inferred from homology"/>
<dbReference type="PROSITE" id="PS51352">
    <property type="entry name" value="THIOREDOXIN_2"/>
    <property type="match status" value="1"/>
</dbReference>
<feature type="site" description="Contributes to redox potential value" evidence="8">
    <location>
        <position position="32"/>
    </location>
</feature>
<evidence type="ECO:0000259" key="10">
    <source>
        <dbReference type="PROSITE" id="PS51352"/>
    </source>
</evidence>
<dbReference type="PANTHER" id="PTHR45663">
    <property type="entry name" value="GEO12009P1"/>
    <property type="match status" value="1"/>
</dbReference>
<dbReference type="Proteomes" id="UP000253975">
    <property type="component" value="Unassembled WGS sequence"/>
</dbReference>